<sequence>MSFDYPLVLAVAVLVTAAAILGYVALQRRRTAALAAAGFGVPAGGSTRRAALRRHLPYALLLAALPILLLGVARPQAEVVVPRAAGTVILAFDVSNSMSAEDVAPSRLAAAQAAATGFVEEQPDSVDVGVLVFGDQALLTQAPTDDHAAAVSAIGRLSSGGGTALGQAILVALGTITGKQVSLPADGGIATTEDLGYWPSATIVVFSDGQQTGGPDPSAAAELAAAAGVRIQTVGVGTAEGATVEVDGYQLGTALDEALLSTVAQMTGGSHHRAGDAEALAETTRSIDLRLTSRKEPVELTAPFAGVALLLLTLGGLLGIRWHGRIV</sequence>
<feature type="domain" description="VWFA" evidence="6">
    <location>
        <begin position="87"/>
        <end position="287"/>
    </location>
</feature>
<dbReference type="InterPro" id="IPR050768">
    <property type="entry name" value="UPF0353/GerABKA_families"/>
</dbReference>
<proteinExistence type="predicted"/>
<evidence type="ECO:0000256" key="5">
    <source>
        <dbReference type="SAM" id="Phobius"/>
    </source>
</evidence>
<evidence type="ECO:0000313" key="8">
    <source>
        <dbReference type="Proteomes" id="UP000646749"/>
    </source>
</evidence>
<dbReference type="PANTHER" id="PTHR22550">
    <property type="entry name" value="SPORE GERMINATION PROTEIN"/>
    <property type="match status" value="1"/>
</dbReference>
<keyword evidence="3 5" id="KW-1133">Transmembrane helix</keyword>
<dbReference type="Proteomes" id="UP000646749">
    <property type="component" value="Unassembled WGS sequence"/>
</dbReference>
<dbReference type="EMBL" id="BONW01000004">
    <property type="protein sequence ID" value="GIG86425.1"/>
    <property type="molecule type" value="Genomic_DNA"/>
</dbReference>
<dbReference type="InterPro" id="IPR002035">
    <property type="entry name" value="VWF_A"/>
</dbReference>
<evidence type="ECO:0000313" key="7">
    <source>
        <dbReference type="EMBL" id="GIG86425.1"/>
    </source>
</evidence>
<feature type="transmembrane region" description="Helical" evidence="5">
    <location>
        <begin position="300"/>
        <end position="320"/>
    </location>
</feature>
<evidence type="ECO:0000259" key="6">
    <source>
        <dbReference type="PROSITE" id="PS50234"/>
    </source>
</evidence>
<keyword evidence="4 5" id="KW-0472">Membrane</keyword>
<keyword evidence="8" id="KW-1185">Reference proteome</keyword>
<evidence type="ECO:0000256" key="1">
    <source>
        <dbReference type="ARBA" id="ARBA00022475"/>
    </source>
</evidence>
<dbReference type="InterPro" id="IPR024163">
    <property type="entry name" value="Aerotolerance_reg_N"/>
</dbReference>
<dbReference type="Gene3D" id="3.40.50.410">
    <property type="entry name" value="von Willebrand factor, type A domain"/>
    <property type="match status" value="1"/>
</dbReference>
<accession>A0ABQ4DVF6</accession>
<name>A0ABQ4DVF6_9ACTN</name>
<feature type="transmembrane region" description="Helical" evidence="5">
    <location>
        <begin position="56"/>
        <end position="73"/>
    </location>
</feature>
<keyword evidence="1" id="KW-1003">Cell membrane</keyword>
<dbReference type="Pfam" id="PF13519">
    <property type="entry name" value="VWA_2"/>
    <property type="match status" value="1"/>
</dbReference>
<dbReference type="InterPro" id="IPR036465">
    <property type="entry name" value="vWFA_dom_sf"/>
</dbReference>
<evidence type="ECO:0000256" key="4">
    <source>
        <dbReference type="ARBA" id="ARBA00023136"/>
    </source>
</evidence>
<protein>
    <submittedName>
        <fullName evidence="7">UPF0353 protein</fullName>
    </submittedName>
</protein>
<dbReference type="PANTHER" id="PTHR22550:SF5">
    <property type="entry name" value="LEUCINE ZIPPER PROTEIN 4"/>
    <property type="match status" value="1"/>
</dbReference>
<feature type="transmembrane region" description="Helical" evidence="5">
    <location>
        <begin position="6"/>
        <end position="26"/>
    </location>
</feature>
<evidence type="ECO:0000256" key="2">
    <source>
        <dbReference type="ARBA" id="ARBA00022692"/>
    </source>
</evidence>
<dbReference type="Pfam" id="PF07584">
    <property type="entry name" value="BatA"/>
    <property type="match status" value="1"/>
</dbReference>
<keyword evidence="2 5" id="KW-0812">Transmembrane</keyword>
<reference evidence="7 8" key="1">
    <citation type="submission" date="2021-01" db="EMBL/GenBank/DDBJ databases">
        <title>Whole genome shotgun sequence of Plantactinospora endophytica NBRC 110450.</title>
        <authorList>
            <person name="Komaki H."/>
            <person name="Tamura T."/>
        </authorList>
    </citation>
    <scope>NUCLEOTIDE SEQUENCE [LARGE SCALE GENOMIC DNA]</scope>
    <source>
        <strain evidence="7 8">NBRC 110450</strain>
    </source>
</reference>
<organism evidence="7 8">
    <name type="scientific">Plantactinospora endophytica</name>
    <dbReference type="NCBI Taxonomy" id="673535"/>
    <lineage>
        <taxon>Bacteria</taxon>
        <taxon>Bacillati</taxon>
        <taxon>Actinomycetota</taxon>
        <taxon>Actinomycetes</taxon>
        <taxon>Micromonosporales</taxon>
        <taxon>Micromonosporaceae</taxon>
        <taxon>Plantactinospora</taxon>
    </lineage>
</organism>
<comment type="caution">
    <text evidence="7">The sequence shown here is derived from an EMBL/GenBank/DDBJ whole genome shotgun (WGS) entry which is preliminary data.</text>
</comment>
<dbReference type="RefSeq" id="WP_203865047.1">
    <property type="nucleotide sequence ID" value="NZ_BONW01000004.1"/>
</dbReference>
<dbReference type="PROSITE" id="PS50234">
    <property type="entry name" value="VWFA"/>
    <property type="match status" value="1"/>
</dbReference>
<gene>
    <name evidence="7" type="ORF">Pen02_13610</name>
</gene>
<dbReference type="SUPFAM" id="SSF53300">
    <property type="entry name" value="vWA-like"/>
    <property type="match status" value="1"/>
</dbReference>
<dbReference type="SMART" id="SM00327">
    <property type="entry name" value="VWA"/>
    <property type="match status" value="1"/>
</dbReference>
<evidence type="ECO:0000256" key="3">
    <source>
        <dbReference type="ARBA" id="ARBA00022989"/>
    </source>
</evidence>